<evidence type="ECO:0000313" key="9">
    <source>
        <dbReference type="EMBL" id="ABK45630.1"/>
    </source>
</evidence>
<feature type="compositionally biased region" description="Polar residues" evidence="7">
    <location>
        <begin position="327"/>
        <end position="337"/>
    </location>
</feature>
<accession>A0LCD7</accession>
<feature type="transmembrane region" description="Helical" evidence="8">
    <location>
        <begin position="6"/>
        <end position="27"/>
    </location>
</feature>
<dbReference type="RefSeq" id="WP_011714693.1">
    <property type="nucleotide sequence ID" value="NC_008576.1"/>
</dbReference>
<keyword evidence="10" id="KW-1185">Reference proteome</keyword>
<feature type="transmembrane region" description="Helical" evidence="8">
    <location>
        <begin position="94"/>
        <end position="119"/>
    </location>
</feature>
<keyword evidence="6 8" id="KW-0472">Membrane</keyword>
<reference evidence="9 10" key="2">
    <citation type="journal article" date="2012" name="Int. J. Syst. Evol. Microbiol.">
        <title>Magnetococcus marinus gen. nov., sp. nov., a marine, magnetotactic bacterium that represents a novel lineage (Magnetococcaceae fam. nov.; Magnetococcales ord. nov.) at the base of the Alphaproteobacteria.</title>
        <authorList>
            <person name="Bazylinski D.A."/>
            <person name="Williams T.J."/>
            <person name="Lefevre C.T."/>
            <person name="Berg R.J."/>
            <person name="Zhang C.L."/>
            <person name="Bowser S.S."/>
            <person name="Dean A.J."/>
            <person name="Beveridge T.J."/>
        </authorList>
    </citation>
    <scope>NUCLEOTIDE SEQUENCE [LARGE SCALE GENOMIC DNA]</scope>
    <source>
        <strain evidence="10">ATCC BAA-1437 / JCM 17883 / MC-1</strain>
    </source>
</reference>
<evidence type="ECO:0000256" key="1">
    <source>
        <dbReference type="ARBA" id="ARBA00004651"/>
    </source>
</evidence>
<name>A0LCD7_MAGMM</name>
<organism evidence="9 10">
    <name type="scientific">Magnetococcus marinus (strain ATCC BAA-1437 / JCM 17883 / MC-1)</name>
    <dbReference type="NCBI Taxonomy" id="156889"/>
    <lineage>
        <taxon>Bacteria</taxon>
        <taxon>Pseudomonadati</taxon>
        <taxon>Pseudomonadota</taxon>
        <taxon>Magnetococcia</taxon>
        <taxon>Magnetococcales</taxon>
        <taxon>Magnetococcaceae</taxon>
        <taxon>Magnetococcus</taxon>
    </lineage>
</organism>
<protein>
    <submittedName>
        <fullName evidence="9">Cobalamin (Vitamin B12) biosynthesis CbiM protein</fullName>
    </submittedName>
</protein>
<feature type="region of interest" description="Disordered" evidence="7">
    <location>
        <begin position="319"/>
        <end position="350"/>
    </location>
</feature>
<dbReference type="PANTHER" id="PTHR34229:SF1">
    <property type="entry name" value="METAL TRANSPORT PROTEIN HI_1621-RELATED"/>
    <property type="match status" value="1"/>
</dbReference>
<dbReference type="OrthoDB" id="8447011at2"/>
<evidence type="ECO:0000313" key="10">
    <source>
        <dbReference type="Proteomes" id="UP000002586"/>
    </source>
</evidence>
<evidence type="ECO:0000256" key="2">
    <source>
        <dbReference type="ARBA" id="ARBA00022448"/>
    </source>
</evidence>
<feature type="transmembrane region" description="Helical" evidence="8">
    <location>
        <begin position="218"/>
        <end position="238"/>
    </location>
</feature>
<feature type="transmembrane region" description="Helical" evidence="8">
    <location>
        <begin position="131"/>
        <end position="156"/>
    </location>
</feature>
<feature type="transmembrane region" description="Helical" evidence="8">
    <location>
        <begin position="39"/>
        <end position="57"/>
    </location>
</feature>
<feature type="transmembrane region" description="Helical" evidence="8">
    <location>
        <begin position="63"/>
        <end position="87"/>
    </location>
</feature>
<sequence length="430" mass="44713">MHIVDGALAPVVLVVGGGVALLGCALGLKRMDEAHIPQVGLLSAAFFLASLIHVPIGPSSVHLILNGLVGLVLGWAAFPALLVGLLLQAVFFGFGGLLVLGVNVVNIALPGVVVAALVRPHLAGNNSSKRAFYWGALGGGLAILLTSVMVALSLYLSGDAFLLTAKAVLLAHLPIMLVEGVLTGAAVVLIQRVKPALFTPHFIPVAPVKAVEPKAPPLILAGLLAFALFALQSGMVWAHNMVADLYAEGMQIEGEVGFSGGGAARDVAVSMYDAEGRLLGQTRSDAEGIFRFHAQQVMDYHFRVDAGAGHVVELTLPAEQLSGDGTEATTPASSSLDQEGGGQSTVQSGGEKLAQEGEILPIAAPSMLDAAQLERMIESAVAKQIKPLRKQLLQYENKVRLQDILGGLGYILGLTGLAMGWSRRRGVNPP</sequence>
<dbReference type="AlphaFoldDB" id="A0LCD7"/>
<dbReference type="GO" id="GO:0000041">
    <property type="term" value="P:transition metal ion transport"/>
    <property type="evidence" value="ECO:0007669"/>
    <property type="project" value="InterPro"/>
</dbReference>
<evidence type="ECO:0000256" key="3">
    <source>
        <dbReference type="ARBA" id="ARBA00022475"/>
    </source>
</evidence>
<comment type="subcellular location">
    <subcellularLocation>
        <location evidence="1">Cell membrane</location>
        <topology evidence="1">Multi-pass membrane protein</topology>
    </subcellularLocation>
</comment>
<feature type="transmembrane region" description="Helical" evidence="8">
    <location>
        <begin position="168"/>
        <end position="190"/>
    </location>
</feature>
<dbReference type="PANTHER" id="PTHR34229">
    <property type="entry name" value="METAL TRANSPORT PROTEIN HI_1621-RELATED"/>
    <property type="match status" value="1"/>
</dbReference>
<dbReference type="eggNOG" id="COG0310">
    <property type="taxonomic scope" value="Bacteria"/>
</dbReference>
<dbReference type="Gene3D" id="1.10.1760.20">
    <property type="match status" value="1"/>
</dbReference>
<dbReference type="NCBIfam" id="NF004905">
    <property type="entry name" value="PRK06265.1-5"/>
    <property type="match status" value="1"/>
</dbReference>
<reference evidence="10" key="1">
    <citation type="journal article" date="2009" name="Appl. Environ. Microbiol.">
        <title>Complete genome sequence of the chemolithoautotrophic marine magnetotactic coccus strain MC-1.</title>
        <authorList>
            <person name="Schubbe S."/>
            <person name="Williams T.J."/>
            <person name="Xie G."/>
            <person name="Kiss H.E."/>
            <person name="Brettin T.S."/>
            <person name="Martinez D."/>
            <person name="Ross C.A."/>
            <person name="Schuler D."/>
            <person name="Cox B.L."/>
            <person name="Nealson K.H."/>
            <person name="Bazylinski D.A."/>
        </authorList>
    </citation>
    <scope>NUCLEOTIDE SEQUENCE [LARGE SCALE GENOMIC DNA]</scope>
    <source>
        <strain evidence="10">ATCC BAA-1437 / JCM 17883 / MC-1</strain>
    </source>
</reference>
<dbReference type="InterPro" id="IPR002751">
    <property type="entry name" value="CbiM/NikMN"/>
</dbReference>
<evidence type="ECO:0000256" key="8">
    <source>
        <dbReference type="SAM" id="Phobius"/>
    </source>
</evidence>
<dbReference type="EMBL" id="CP000471">
    <property type="protein sequence ID" value="ABK45630.1"/>
    <property type="molecule type" value="Genomic_DNA"/>
</dbReference>
<feature type="transmembrane region" description="Helical" evidence="8">
    <location>
        <begin position="404"/>
        <end position="422"/>
    </location>
</feature>
<evidence type="ECO:0000256" key="5">
    <source>
        <dbReference type="ARBA" id="ARBA00022989"/>
    </source>
</evidence>
<keyword evidence="4 8" id="KW-0812">Transmembrane</keyword>
<dbReference type="GO" id="GO:0005886">
    <property type="term" value="C:plasma membrane"/>
    <property type="evidence" value="ECO:0007669"/>
    <property type="project" value="UniProtKB-SubCell"/>
</dbReference>
<keyword evidence="5 8" id="KW-1133">Transmembrane helix</keyword>
<evidence type="ECO:0000256" key="4">
    <source>
        <dbReference type="ARBA" id="ARBA00022692"/>
    </source>
</evidence>
<evidence type="ECO:0000256" key="7">
    <source>
        <dbReference type="SAM" id="MobiDB-lite"/>
    </source>
</evidence>
<dbReference type="KEGG" id="mgm:Mmc1_3140"/>
<keyword evidence="2" id="KW-0813">Transport</keyword>
<dbReference type="HOGENOM" id="CLU_637442_0_0_5"/>
<dbReference type="Pfam" id="PF01891">
    <property type="entry name" value="CbiM"/>
    <property type="match status" value="1"/>
</dbReference>
<dbReference type="Proteomes" id="UP000002586">
    <property type="component" value="Chromosome"/>
</dbReference>
<gene>
    <name evidence="9" type="ordered locus">Mmc1_3140</name>
</gene>
<evidence type="ECO:0000256" key="6">
    <source>
        <dbReference type="ARBA" id="ARBA00023136"/>
    </source>
</evidence>
<keyword evidence="3" id="KW-1003">Cell membrane</keyword>
<proteinExistence type="predicted"/>
<dbReference type="STRING" id="156889.Mmc1_3140"/>